<evidence type="ECO:0008006" key="5">
    <source>
        <dbReference type="Google" id="ProtNLM"/>
    </source>
</evidence>
<keyword evidence="4" id="KW-1185">Reference proteome</keyword>
<dbReference type="Proteomes" id="UP000231655">
    <property type="component" value="Unassembled WGS sequence"/>
</dbReference>
<protein>
    <recommendedName>
        <fullName evidence="5">GIY-YIG nuclease family protein</fullName>
    </recommendedName>
</protein>
<evidence type="ECO:0000313" key="3">
    <source>
        <dbReference type="Proteomes" id="UP000231655"/>
    </source>
</evidence>
<evidence type="ECO:0000313" key="1">
    <source>
        <dbReference type="EMBL" id="PJE27073.1"/>
    </source>
</evidence>
<reference evidence="1 4" key="2">
    <citation type="journal article" date="2018" name="Int. J. Syst. Evol. Microbiol.">
        <title>Pseudooceanicola lipolyticus sp. nov., a marine alphaproteobacterium, reclassification of Oceanicola flagellatus as Pseudooceanicola flagellatus comb. nov. and emended description of the genus Pseudooceanicola.</title>
        <authorList>
            <person name="Huang M.-M."/>
            <person name="Guo L.-L."/>
            <person name="Wu Y.-H."/>
            <person name="Lai Q.-L."/>
            <person name="Shao Z.-Z."/>
            <person name="Wang C.-S."/>
            <person name="Wu M."/>
            <person name="Xu X.-W."/>
        </authorList>
    </citation>
    <scope>NUCLEOTIDE SEQUENCE [LARGE SCALE GENOMIC DNA]</scope>
    <source>
        <strain evidence="1 4">Ar-45</strain>
    </source>
</reference>
<dbReference type="RefSeq" id="WP_097146957.1">
    <property type="nucleotide sequence ID" value="NZ_OBEA01000006.1"/>
</dbReference>
<evidence type="ECO:0000313" key="4">
    <source>
        <dbReference type="Proteomes" id="UP000231702"/>
    </source>
</evidence>
<organism evidence="2 3">
    <name type="scientific">Pseudooceanicola antarcticus</name>
    <dbReference type="NCBI Taxonomy" id="1247613"/>
    <lineage>
        <taxon>Bacteria</taxon>
        <taxon>Pseudomonadati</taxon>
        <taxon>Pseudomonadota</taxon>
        <taxon>Alphaproteobacteria</taxon>
        <taxon>Rhodobacterales</taxon>
        <taxon>Paracoccaceae</taxon>
        <taxon>Pseudooceanicola</taxon>
    </lineage>
</organism>
<accession>A0A285JAE1</accession>
<dbReference type="Proteomes" id="UP000231702">
    <property type="component" value="Unassembled WGS sequence"/>
</dbReference>
<gene>
    <name evidence="1" type="ORF">CVM39_17290</name>
    <name evidence="2" type="ORF">SAMN06297129_3273</name>
</gene>
<proteinExistence type="predicted"/>
<name>A0A285JAE1_9RHOB</name>
<dbReference type="EMBL" id="PGTD01000018">
    <property type="protein sequence ID" value="PJE27073.1"/>
    <property type="molecule type" value="Genomic_DNA"/>
</dbReference>
<dbReference type="AlphaFoldDB" id="A0A285JAE1"/>
<reference evidence="2 3" key="1">
    <citation type="submission" date="2017-09" db="EMBL/GenBank/DDBJ databases">
        <authorList>
            <person name="Ehlers B."/>
            <person name="Leendertz F.H."/>
        </authorList>
    </citation>
    <scope>NUCLEOTIDE SEQUENCE [LARGE SCALE GENOMIC DNA]</scope>
    <source>
        <strain evidence="2 3">CGMCC 1.12662</strain>
    </source>
</reference>
<evidence type="ECO:0000313" key="2">
    <source>
        <dbReference type="EMBL" id="SNY56376.1"/>
    </source>
</evidence>
<dbReference type="EMBL" id="OBEA01000006">
    <property type="protein sequence ID" value="SNY56376.1"/>
    <property type="molecule type" value="Genomic_DNA"/>
</dbReference>
<sequence length="133" mass="14036">MTDMIDFPLDTKADGTLAHAGTSLRFTLLDSLDQLPDHGGLYVLLGSDPEGLKPLAFGATHSLSRLTRGSDFAAALREGFYAVGIAPAPHGAGAQEIVRALGRRHRAPINTRQEALRAIEAAQLPAEVPLAAE</sequence>